<evidence type="ECO:0000313" key="2">
    <source>
        <dbReference type="EMBL" id="CAI8024079.1"/>
    </source>
</evidence>
<keyword evidence="1" id="KW-0732">Signal</keyword>
<accession>A0AA35S6Z6</accession>
<feature type="chain" id="PRO_5041461620" description="Secreted protein" evidence="1">
    <location>
        <begin position="21"/>
        <end position="92"/>
    </location>
</feature>
<dbReference type="AlphaFoldDB" id="A0AA35S6Z6"/>
<evidence type="ECO:0000313" key="3">
    <source>
        <dbReference type="Proteomes" id="UP001174909"/>
    </source>
</evidence>
<sequence length="92" mass="10743">MLSSFVMTLCSNLSFLMVQTEWSEFQNNYPQALCLKLLTVYSTQRDETWYVCMRTLCSLFEQPSGTFLHFSNLLTVACMKIETLYACVLHYN</sequence>
<dbReference type="EMBL" id="CASHTH010002050">
    <property type="protein sequence ID" value="CAI8024079.1"/>
    <property type="molecule type" value="Genomic_DNA"/>
</dbReference>
<dbReference type="Proteomes" id="UP001174909">
    <property type="component" value="Unassembled WGS sequence"/>
</dbReference>
<proteinExistence type="predicted"/>
<evidence type="ECO:0008006" key="4">
    <source>
        <dbReference type="Google" id="ProtNLM"/>
    </source>
</evidence>
<reference evidence="2" key="1">
    <citation type="submission" date="2023-03" db="EMBL/GenBank/DDBJ databases">
        <authorList>
            <person name="Steffen K."/>
            <person name="Cardenas P."/>
        </authorList>
    </citation>
    <scope>NUCLEOTIDE SEQUENCE</scope>
</reference>
<keyword evidence="3" id="KW-1185">Reference proteome</keyword>
<feature type="signal peptide" evidence="1">
    <location>
        <begin position="1"/>
        <end position="20"/>
    </location>
</feature>
<protein>
    <recommendedName>
        <fullName evidence="4">Secreted protein</fullName>
    </recommendedName>
</protein>
<name>A0AA35S6Z6_GEOBA</name>
<comment type="caution">
    <text evidence="2">The sequence shown here is derived from an EMBL/GenBank/DDBJ whole genome shotgun (WGS) entry which is preliminary data.</text>
</comment>
<evidence type="ECO:0000256" key="1">
    <source>
        <dbReference type="SAM" id="SignalP"/>
    </source>
</evidence>
<gene>
    <name evidence="2" type="ORF">GBAR_LOCUS14023</name>
</gene>
<organism evidence="2 3">
    <name type="scientific">Geodia barretti</name>
    <name type="common">Barrett's horny sponge</name>
    <dbReference type="NCBI Taxonomy" id="519541"/>
    <lineage>
        <taxon>Eukaryota</taxon>
        <taxon>Metazoa</taxon>
        <taxon>Porifera</taxon>
        <taxon>Demospongiae</taxon>
        <taxon>Heteroscleromorpha</taxon>
        <taxon>Tetractinellida</taxon>
        <taxon>Astrophorina</taxon>
        <taxon>Geodiidae</taxon>
        <taxon>Geodia</taxon>
    </lineage>
</organism>